<dbReference type="RefSeq" id="WP_010229112.1">
    <property type="nucleotide sequence ID" value="NZ_CP007217.1"/>
</dbReference>
<dbReference type="PANTHER" id="PTHR33219">
    <property type="entry name" value="YLMG HOMOLOG PROTEIN 2, CHLOROPLASTIC"/>
    <property type="match status" value="1"/>
</dbReference>
<dbReference type="GeneID" id="1245538"/>
<evidence type="ECO:0000313" key="4">
    <source>
        <dbReference type="Proteomes" id="UP000260363"/>
    </source>
</evidence>
<dbReference type="Pfam" id="PF02325">
    <property type="entry name" value="CCB3_YggT"/>
    <property type="match status" value="1"/>
</dbReference>
<gene>
    <name evidence="3" type="ORF">BD36_00080</name>
</gene>
<dbReference type="OMA" id="YILASWV"/>
<feature type="transmembrane region" description="Helical" evidence="2">
    <location>
        <begin position="6"/>
        <end position="26"/>
    </location>
</feature>
<dbReference type="EMBL" id="CP007217">
    <property type="protein sequence ID" value="AJR10120.1"/>
    <property type="molecule type" value="Genomic_DNA"/>
</dbReference>
<keyword evidence="2" id="KW-1133">Transmembrane helix</keyword>
<name>A0A097KGC6_CHLMR</name>
<feature type="transmembrane region" description="Helical" evidence="2">
    <location>
        <begin position="65"/>
        <end position="89"/>
    </location>
</feature>
<evidence type="ECO:0000313" key="3">
    <source>
        <dbReference type="EMBL" id="AJR10120.1"/>
    </source>
</evidence>
<reference evidence="3 4" key="1">
    <citation type="submission" date="2014-02" db="EMBL/GenBank/DDBJ databases">
        <authorList>
            <person name="Chen C."/>
            <person name="Conrad T.A."/>
            <person name="Zhou Z."/>
            <person name="Lai Z."/>
            <person name="Zhong G."/>
        </authorList>
    </citation>
    <scope>NUCLEOTIDE SEQUENCE [LARGE SCALE GENOMIC DNA]</scope>
    <source>
        <strain evidence="3 4">Nigg3-28</strain>
    </source>
</reference>
<sequence length="98" mass="11770">MLSYLLRTVVNIYSFLILVYVLCSWLPECHNAQWYHVIRRWVTPYLRIFHKFVPRIGFIDISPMIALLCLGTIPFVILKIVRFIVLNIFQSPWLLQYL</sequence>
<organism evidence="3 4">
    <name type="scientific">Chlamydia muridarum</name>
    <dbReference type="NCBI Taxonomy" id="83560"/>
    <lineage>
        <taxon>Bacteria</taxon>
        <taxon>Pseudomonadati</taxon>
        <taxon>Chlamydiota</taxon>
        <taxon>Chlamydiia</taxon>
        <taxon>Chlamydiales</taxon>
        <taxon>Chlamydiaceae</taxon>
        <taxon>Chlamydia/Chlamydophila group</taxon>
        <taxon>Chlamydia</taxon>
    </lineage>
</organism>
<dbReference type="PANTHER" id="PTHR33219:SF14">
    <property type="entry name" value="PROTEIN COFACTOR ASSEMBLY OF COMPLEX C SUBUNIT B CCB3, CHLOROPLASTIC-RELATED"/>
    <property type="match status" value="1"/>
</dbReference>
<dbReference type="AlphaFoldDB" id="A0A097KGC6"/>
<dbReference type="KEGG" id="cmx:DNC_00075"/>
<protein>
    <submittedName>
        <fullName evidence="3">Membrane protein</fullName>
    </submittedName>
</protein>
<keyword evidence="2" id="KW-0812">Transmembrane</keyword>
<proteinExistence type="inferred from homology"/>
<accession>A0A097KGC6</accession>
<dbReference type="InterPro" id="IPR003425">
    <property type="entry name" value="CCB3/YggT"/>
</dbReference>
<comment type="similarity">
    <text evidence="1">Belongs to the YggT family.</text>
</comment>
<dbReference type="KEGG" id="cmg:NC81_00075"/>
<dbReference type="Proteomes" id="UP000260363">
    <property type="component" value="Chromosome"/>
</dbReference>
<evidence type="ECO:0000256" key="2">
    <source>
        <dbReference type="SAM" id="Phobius"/>
    </source>
</evidence>
<keyword evidence="2" id="KW-0472">Membrane</keyword>
<dbReference type="PATRIC" id="fig|83560.10.peg.15"/>
<dbReference type="GO" id="GO:0016020">
    <property type="term" value="C:membrane"/>
    <property type="evidence" value="ECO:0007669"/>
    <property type="project" value="InterPro"/>
</dbReference>
<evidence type="ECO:0000256" key="1">
    <source>
        <dbReference type="ARBA" id="ARBA00010894"/>
    </source>
</evidence>